<name>A0AAV3QLZ8_LITER</name>
<accession>A0AAV3QLZ8</accession>
<dbReference type="EMBL" id="BAABME010005146">
    <property type="protein sequence ID" value="GAA0164754.1"/>
    <property type="molecule type" value="Genomic_DNA"/>
</dbReference>
<proteinExistence type="predicted"/>
<dbReference type="Proteomes" id="UP001454036">
    <property type="component" value="Unassembled WGS sequence"/>
</dbReference>
<dbReference type="AlphaFoldDB" id="A0AAV3QLZ8"/>
<organism evidence="1 2">
    <name type="scientific">Lithospermum erythrorhizon</name>
    <name type="common">Purple gromwell</name>
    <name type="synonym">Lithospermum officinale var. erythrorhizon</name>
    <dbReference type="NCBI Taxonomy" id="34254"/>
    <lineage>
        <taxon>Eukaryota</taxon>
        <taxon>Viridiplantae</taxon>
        <taxon>Streptophyta</taxon>
        <taxon>Embryophyta</taxon>
        <taxon>Tracheophyta</taxon>
        <taxon>Spermatophyta</taxon>
        <taxon>Magnoliopsida</taxon>
        <taxon>eudicotyledons</taxon>
        <taxon>Gunneridae</taxon>
        <taxon>Pentapetalae</taxon>
        <taxon>asterids</taxon>
        <taxon>lamiids</taxon>
        <taxon>Boraginales</taxon>
        <taxon>Boraginaceae</taxon>
        <taxon>Boraginoideae</taxon>
        <taxon>Lithospermeae</taxon>
        <taxon>Lithospermum</taxon>
    </lineage>
</organism>
<gene>
    <name evidence="1" type="ORF">LIER_20312</name>
</gene>
<protein>
    <submittedName>
        <fullName evidence="1">Uncharacterized protein</fullName>
    </submittedName>
</protein>
<keyword evidence="2" id="KW-1185">Reference proteome</keyword>
<evidence type="ECO:0000313" key="1">
    <source>
        <dbReference type="EMBL" id="GAA0164754.1"/>
    </source>
</evidence>
<reference evidence="1 2" key="1">
    <citation type="submission" date="2024-01" db="EMBL/GenBank/DDBJ databases">
        <title>The complete chloroplast genome sequence of Lithospermum erythrorhizon: insights into the phylogenetic relationship among Boraginaceae species and the maternal lineages of purple gromwells.</title>
        <authorList>
            <person name="Okada T."/>
            <person name="Watanabe K."/>
        </authorList>
    </citation>
    <scope>NUCLEOTIDE SEQUENCE [LARGE SCALE GENOMIC DNA]</scope>
</reference>
<evidence type="ECO:0000313" key="2">
    <source>
        <dbReference type="Proteomes" id="UP001454036"/>
    </source>
</evidence>
<sequence length="110" mass="12889">MGETHRRSPEPKRFSALDIIRALDRGYFRADLPRGSAFCRLQDEQQKESKGGVIEYLTPPPFSASVGSIFLESEDWRMLPRPPKQKTSQYKKDMRKYCQYHKDHSHDTDD</sequence>
<comment type="caution">
    <text evidence="1">The sequence shown here is derived from an EMBL/GenBank/DDBJ whole genome shotgun (WGS) entry which is preliminary data.</text>
</comment>